<dbReference type="RefSeq" id="WP_080804840.1">
    <property type="nucleotide sequence ID" value="NZ_LT828549.1"/>
</dbReference>
<dbReference type="OrthoDB" id="9802901at2"/>
<evidence type="ECO:0000313" key="3">
    <source>
        <dbReference type="Proteomes" id="UP000191931"/>
    </source>
</evidence>
<dbReference type="PANTHER" id="PTHR33877">
    <property type="entry name" value="SLL1193 PROTEIN"/>
    <property type="match status" value="1"/>
</dbReference>
<organism evidence="2 3">
    <name type="scientific">Desulfamplus magnetovallimortis</name>
    <dbReference type="NCBI Taxonomy" id="1246637"/>
    <lineage>
        <taxon>Bacteria</taxon>
        <taxon>Pseudomonadati</taxon>
        <taxon>Thermodesulfobacteriota</taxon>
        <taxon>Desulfobacteria</taxon>
        <taxon>Desulfobacterales</taxon>
        <taxon>Desulfobacteraceae</taxon>
        <taxon>Desulfamplus</taxon>
    </lineage>
</organism>
<evidence type="ECO:0000259" key="1">
    <source>
        <dbReference type="SMART" id="SM00507"/>
    </source>
</evidence>
<protein>
    <submittedName>
        <fullName evidence="2">Stress protein (Modular protein)</fullName>
    </submittedName>
</protein>
<dbReference type="InterPro" id="IPR052892">
    <property type="entry name" value="NA-targeting_endonuclease"/>
</dbReference>
<dbReference type="CDD" id="cd00085">
    <property type="entry name" value="HNHc"/>
    <property type="match status" value="1"/>
</dbReference>
<sequence length="218" mass="24406">MFKNQVIERITKEFGSPARETVKVTAWDVGEDLGVVVQTDQPNKENQAFVWLPYPPDSESLPEIALEYAAESGRHSNTYPSPGLERGRPALKLIVTSDEELDDLISYIKAFKTFGPLPEFKAIPSPEESTEPVSEDSLIRVDIAAMPKPKPKKPRREAIPRAVQREVWQRDGGQCVECNSKAKLCFDHIVPFSKGGSNTVRNLQLLCERCNLSKGNRI</sequence>
<dbReference type="GO" id="GO:0008270">
    <property type="term" value="F:zinc ion binding"/>
    <property type="evidence" value="ECO:0007669"/>
    <property type="project" value="InterPro"/>
</dbReference>
<dbReference type="Gene3D" id="1.10.30.50">
    <property type="match status" value="1"/>
</dbReference>
<keyword evidence="3" id="KW-1185">Reference proteome</keyword>
<dbReference type="GO" id="GO:0003676">
    <property type="term" value="F:nucleic acid binding"/>
    <property type="evidence" value="ECO:0007669"/>
    <property type="project" value="InterPro"/>
</dbReference>
<dbReference type="AlphaFoldDB" id="A0A1W1H7N0"/>
<dbReference type="STRING" id="1246637.MTBBW1_1380029"/>
<dbReference type="InterPro" id="IPR003615">
    <property type="entry name" value="HNH_nuc"/>
</dbReference>
<dbReference type="Proteomes" id="UP000191931">
    <property type="component" value="Unassembled WGS sequence"/>
</dbReference>
<dbReference type="SMART" id="SM00507">
    <property type="entry name" value="HNHc"/>
    <property type="match status" value="1"/>
</dbReference>
<feature type="domain" description="HNH nuclease" evidence="1">
    <location>
        <begin position="162"/>
        <end position="212"/>
    </location>
</feature>
<dbReference type="EMBL" id="FWEV01000044">
    <property type="protein sequence ID" value="SLM28482.1"/>
    <property type="molecule type" value="Genomic_DNA"/>
</dbReference>
<name>A0A1W1H7N0_9BACT</name>
<accession>A0A1W1H7N0</accession>
<dbReference type="InterPro" id="IPR002711">
    <property type="entry name" value="HNH"/>
</dbReference>
<evidence type="ECO:0000313" key="2">
    <source>
        <dbReference type="EMBL" id="SLM28482.1"/>
    </source>
</evidence>
<gene>
    <name evidence="2" type="ORF">MTBBW1_1380029</name>
</gene>
<dbReference type="Pfam" id="PF01844">
    <property type="entry name" value="HNH"/>
    <property type="match status" value="1"/>
</dbReference>
<dbReference type="PANTHER" id="PTHR33877:SF1">
    <property type="entry name" value="TYPE IV METHYL-DIRECTED RESTRICTION ENZYME ECOKMCRA"/>
    <property type="match status" value="1"/>
</dbReference>
<reference evidence="2 3" key="1">
    <citation type="submission" date="2017-03" db="EMBL/GenBank/DDBJ databases">
        <authorList>
            <person name="Afonso C.L."/>
            <person name="Miller P.J."/>
            <person name="Scott M.A."/>
            <person name="Spackman E."/>
            <person name="Goraichik I."/>
            <person name="Dimitrov K.M."/>
            <person name="Suarez D.L."/>
            <person name="Swayne D.E."/>
        </authorList>
    </citation>
    <scope>NUCLEOTIDE SEQUENCE [LARGE SCALE GENOMIC DNA]</scope>
    <source>
        <strain evidence="2">PRJEB14757</strain>
    </source>
</reference>
<dbReference type="GO" id="GO:0004519">
    <property type="term" value="F:endonuclease activity"/>
    <property type="evidence" value="ECO:0007669"/>
    <property type="project" value="InterPro"/>
</dbReference>
<proteinExistence type="predicted"/>